<sequence>MRRIVWLFILAAFAAAPAQEGWLVPFAAAYQPDLGSFNKRFTKYSIPEANTREYGWGIELRSLVNGLLVGPMFFRTWDDASNNSFQLRTEATCILGEVGLKIAPVKFLTIVPMVGAGGLNQSFSIRAQTGDLNLDTLLSEPGQNATISSGMKLAGLAALEIGLSVPATSGRYGLTLRGGYIYSPLSVTWHLSNGAKLKDTPNTKVGGLFFSAGILILPAPEMGSSTGGIH</sequence>
<gene>
    <name evidence="2" type="ORF">CH330_10090</name>
</gene>
<organism evidence="2 3">
    <name type="scientific">candidate division WOR-3 bacterium JGI_Cruoil_03_51_56</name>
    <dbReference type="NCBI Taxonomy" id="1973747"/>
    <lineage>
        <taxon>Bacteria</taxon>
        <taxon>Bacteria division WOR-3</taxon>
    </lineage>
</organism>
<proteinExistence type="predicted"/>
<dbReference type="EMBL" id="NOZP01000190">
    <property type="protein sequence ID" value="OYD13794.1"/>
    <property type="molecule type" value="Genomic_DNA"/>
</dbReference>
<protein>
    <recommendedName>
        <fullName evidence="4">Outer membrane protein beta-barrel domain-containing protein</fullName>
    </recommendedName>
</protein>
<name>A0A235BNL2_UNCW3</name>
<dbReference type="AlphaFoldDB" id="A0A235BNL2"/>
<evidence type="ECO:0008006" key="4">
    <source>
        <dbReference type="Google" id="ProtNLM"/>
    </source>
</evidence>
<accession>A0A235BNL2</accession>
<evidence type="ECO:0000313" key="2">
    <source>
        <dbReference type="EMBL" id="OYD13794.1"/>
    </source>
</evidence>
<feature type="chain" id="PRO_5012263284" description="Outer membrane protein beta-barrel domain-containing protein" evidence="1">
    <location>
        <begin position="19"/>
        <end position="230"/>
    </location>
</feature>
<keyword evidence="1" id="KW-0732">Signal</keyword>
<feature type="signal peptide" evidence="1">
    <location>
        <begin position="1"/>
        <end position="18"/>
    </location>
</feature>
<comment type="caution">
    <text evidence="2">The sequence shown here is derived from an EMBL/GenBank/DDBJ whole genome shotgun (WGS) entry which is preliminary data.</text>
</comment>
<evidence type="ECO:0000256" key="1">
    <source>
        <dbReference type="SAM" id="SignalP"/>
    </source>
</evidence>
<dbReference type="Proteomes" id="UP000215559">
    <property type="component" value="Unassembled WGS sequence"/>
</dbReference>
<evidence type="ECO:0000313" key="3">
    <source>
        <dbReference type="Proteomes" id="UP000215559"/>
    </source>
</evidence>
<reference evidence="2 3" key="1">
    <citation type="submission" date="2017-07" db="EMBL/GenBank/DDBJ databases">
        <title>Recovery of genomes from metagenomes via a dereplication, aggregation, and scoring strategy.</title>
        <authorList>
            <person name="Sieber C.M."/>
            <person name="Probst A.J."/>
            <person name="Sharrar A."/>
            <person name="Thomas B.C."/>
            <person name="Hess M."/>
            <person name="Tringe S.G."/>
            <person name="Banfield J.F."/>
        </authorList>
    </citation>
    <scope>NUCLEOTIDE SEQUENCE [LARGE SCALE GENOMIC DNA]</scope>
    <source>
        <strain evidence="2">JGI_Cruoil_03_51_56</strain>
    </source>
</reference>